<feature type="compositionally biased region" description="Basic and acidic residues" evidence="4">
    <location>
        <begin position="743"/>
        <end position="756"/>
    </location>
</feature>
<keyword evidence="8" id="KW-1185">Reference proteome</keyword>
<dbReference type="SMART" id="SM00109">
    <property type="entry name" value="C1"/>
    <property type="match status" value="1"/>
</dbReference>
<dbReference type="GO" id="GO:0035023">
    <property type="term" value="P:regulation of Rho protein signal transduction"/>
    <property type="evidence" value="ECO:0007669"/>
    <property type="project" value="TreeGrafter"/>
</dbReference>
<evidence type="ECO:0008006" key="9">
    <source>
        <dbReference type="Google" id="ProtNLM"/>
    </source>
</evidence>
<dbReference type="GO" id="GO:0071875">
    <property type="term" value="P:adrenergic receptor signaling pathway"/>
    <property type="evidence" value="ECO:0007669"/>
    <property type="project" value="TreeGrafter"/>
</dbReference>
<feature type="compositionally biased region" description="Polar residues" evidence="4">
    <location>
        <begin position="454"/>
        <end position="463"/>
    </location>
</feature>
<protein>
    <recommendedName>
        <fullName evidence="9">A-kinase anchor protein 13</fullName>
    </recommendedName>
</protein>
<dbReference type="SUPFAM" id="SSF48065">
    <property type="entry name" value="DBL homology domain (DH-domain)"/>
    <property type="match status" value="1"/>
</dbReference>
<organism evidence="7 8">
    <name type="scientific">Silurus meridionalis</name>
    <name type="common">Southern catfish</name>
    <name type="synonym">Silurus soldatovi meridionalis</name>
    <dbReference type="NCBI Taxonomy" id="175797"/>
    <lineage>
        <taxon>Eukaryota</taxon>
        <taxon>Metazoa</taxon>
        <taxon>Chordata</taxon>
        <taxon>Craniata</taxon>
        <taxon>Vertebrata</taxon>
        <taxon>Euteleostomi</taxon>
        <taxon>Actinopterygii</taxon>
        <taxon>Neopterygii</taxon>
        <taxon>Teleostei</taxon>
        <taxon>Ostariophysi</taxon>
        <taxon>Siluriformes</taxon>
        <taxon>Siluridae</taxon>
        <taxon>Silurus</taxon>
    </lineage>
</organism>
<dbReference type="PROSITE" id="PS50081">
    <property type="entry name" value="ZF_DAG_PE_2"/>
    <property type="match status" value="1"/>
</dbReference>
<dbReference type="Proteomes" id="UP000606274">
    <property type="component" value="Unassembled WGS sequence"/>
</dbReference>
<dbReference type="PANTHER" id="PTHR13944">
    <property type="entry name" value="AGAP007712-PA"/>
    <property type="match status" value="1"/>
</dbReference>
<feature type="compositionally biased region" description="Polar residues" evidence="4">
    <location>
        <begin position="892"/>
        <end position="902"/>
    </location>
</feature>
<dbReference type="GO" id="GO:0005085">
    <property type="term" value="F:guanyl-nucleotide exchange factor activity"/>
    <property type="evidence" value="ECO:0007669"/>
    <property type="project" value="InterPro"/>
</dbReference>
<feature type="compositionally biased region" description="Low complexity" evidence="4">
    <location>
        <begin position="836"/>
        <end position="850"/>
    </location>
</feature>
<feature type="compositionally biased region" description="Basic and acidic residues" evidence="4">
    <location>
        <begin position="714"/>
        <end position="723"/>
    </location>
</feature>
<reference evidence="7" key="1">
    <citation type="submission" date="2020-08" db="EMBL/GenBank/DDBJ databases">
        <title>Chromosome-level assembly of Southern catfish (Silurus meridionalis) provides insights into visual adaptation to the nocturnal and benthic lifestyles.</title>
        <authorList>
            <person name="Zhang Y."/>
            <person name="Wang D."/>
            <person name="Peng Z."/>
        </authorList>
    </citation>
    <scope>NUCLEOTIDE SEQUENCE</scope>
    <source>
        <strain evidence="7">SWU-2019-XX</strain>
        <tissue evidence="7">Muscle</tissue>
    </source>
</reference>
<dbReference type="InterPro" id="IPR046349">
    <property type="entry name" value="C1-like_sf"/>
</dbReference>
<name>A0A8T0BLC5_SILME</name>
<dbReference type="GO" id="GO:0015629">
    <property type="term" value="C:actin cytoskeleton"/>
    <property type="evidence" value="ECO:0007669"/>
    <property type="project" value="TreeGrafter"/>
</dbReference>
<feature type="domain" description="DH" evidence="5">
    <location>
        <begin position="1299"/>
        <end position="1410"/>
    </location>
</feature>
<evidence type="ECO:0000256" key="1">
    <source>
        <dbReference type="ARBA" id="ARBA00022723"/>
    </source>
</evidence>
<evidence type="ECO:0000256" key="4">
    <source>
        <dbReference type="SAM" id="MobiDB-lite"/>
    </source>
</evidence>
<feature type="compositionally biased region" description="Basic and acidic residues" evidence="4">
    <location>
        <begin position="859"/>
        <end position="870"/>
    </location>
</feature>
<evidence type="ECO:0000259" key="6">
    <source>
        <dbReference type="PROSITE" id="PS50081"/>
    </source>
</evidence>
<dbReference type="EMBL" id="JABFDY010000005">
    <property type="protein sequence ID" value="KAF7707745.1"/>
    <property type="molecule type" value="Genomic_DNA"/>
</dbReference>
<keyword evidence="3" id="KW-0862">Zinc</keyword>
<feature type="region of interest" description="Disordered" evidence="4">
    <location>
        <begin position="836"/>
        <end position="902"/>
    </location>
</feature>
<dbReference type="GO" id="GO:0008270">
    <property type="term" value="F:zinc ion binding"/>
    <property type="evidence" value="ECO:0007669"/>
    <property type="project" value="UniProtKB-KW"/>
</dbReference>
<dbReference type="InterPro" id="IPR002219">
    <property type="entry name" value="PKC_DAG/PE"/>
</dbReference>
<dbReference type="GO" id="GO:0043123">
    <property type="term" value="P:positive regulation of canonical NF-kappaB signal transduction"/>
    <property type="evidence" value="ECO:0007669"/>
    <property type="project" value="TreeGrafter"/>
</dbReference>
<dbReference type="PROSITE" id="PS50010">
    <property type="entry name" value="DH_2"/>
    <property type="match status" value="1"/>
</dbReference>
<feature type="region of interest" description="Disordered" evidence="4">
    <location>
        <begin position="963"/>
        <end position="992"/>
    </location>
</feature>
<dbReference type="PANTHER" id="PTHR13944:SF18">
    <property type="entry name" value="A-KINASE ANCHOR PROTEIN 13"/>
    <property type="match status" value="1"/>
</dbReference>
<evidence type="ECO:0000256" key="2">
    <source>
        <dbReference type="ARBA" id="ARBA00022771"/>
    </source>
</evidence>
<dbReference type="Gene3D" id="1.20.900.10">
    <property type="entry name" value="Dbl homology (DH) domain"/>
    <property type="match status" value="1"/>
</dbReference>
<dbReference type="GO" id="GO:0005078">
    <property type="term" value="F:MAP-kinase scaffold activity"/>
    <property type="evidence" value="ECO:0007669"/>
    <property type="project" value="TreeGrafter"/>
</dbReference>
<evidence type="ECO:0000313" key="7">
    <source>
        <dbReference type="EMBL" id="KAF7707745.1"/>
    </source>
</evidence>
<dbReference type="InterPro" id="IPR000219">
    <property type="entry name" value="DH_dom"/>
</dbReference>
<keyword evidence="2" id="KW-0863">Zinc-finger</keyword>
<dbReference type="Pfam" id="PF00621">
    <property type="entry name" value="RhoGEF"/>
    <property type="match status" value="1"/>
</dbReference>
<feature type="domain" description="Phorbol-ester/DAG-type" evidence="6">
    <location>
        <begin position="1097"/>
        <end position="1144"/>
    </location>
</feature>
<accession>A0A8T0BLC5</accession>
<evidence type="ECO:0000313" key="8">
    <source>
        <dbReference type="Proteomes" id="UP000606274"/>
    </source>
</evidence>
<feature type="region of interest" description="Disordered" evidence="4">
    <location>
        <begin position="47"/>
        <end position="67"/>
    </location>
</feature>
<dbReference type="Gene3D" id="3.30.60.20">
    <property type="match status" value="1"/>
</dbReference>
<evidence type="ECO:0000259" key="5">
    <source>
        <dbReference type="PROSITE" id="PS50010"/>
    </source>
</evidence>
<dbReference type="PROSITE" id="PS00479">
    <property type="entry name" value="ZF_DAG_PE_1"/>
    <property type="match status" value="1"/>
</dbReference>
<dbReference type="InterPro" id="IPR051632">
    <property type="entry name" value="Rho_GEF"/>
</dbReference>
<feature type="compositionally biased region" description="Basic and acidic residues" evidence="4">
    <location>
        <begin position="468"/>
        <end position="477"/>
    </location>
</feature>
<evidence type="ECO:0000256" key="3">
    <source>
        <dbReference type="ARBA" id="ARBA00022833"/>
    </source>
</evidence>
<feature type="region of interest" description="Disordered" evidence="4">
    <location>
        <begin position="409"/>
        <end position="477"/>
    </location>
</feature>
<dbReference type="GO" id="GO:0016020">
    <property type="term" value="C:membrane"/>
    <property type="evidence" value="ECO:0007669"/>
    <property type="project" value="TreeGrafter"/>
</dbReference>
<comment type="caution">
    <text evidence="7">The sequence shown here is derived from an EMBL/GenBank/DDBJ whole genome shotgun (WGS) entry which is preliminary data.</text>
</comment>
<feature type="compositionally biased region" description="Basic and acidic residues" evidence="4">
    <location>
        <begin position="437"/>
        <end position="451"/>
    </location>
</feature>
<feature type="region of interest" description="Disordered" evidence="4">
    <location>
        <begin position="714"/>
        <end position="757"/>
    </location>
</feature>
<dbReference type="SUPFAM" id="SSF57889">
    <property type="entry name" value="Cysteine-rich domain"/>
    <property type="match status" value="1"/>
</dbReference>
<feature type="compositionally biased region" description="Low complexity" evidence="4">
    <location>
        <begin position="871"/>
        <end position="884"/>
    </location>
</feature>
<gene>
    <name evidence="7" type="ORF">HF521_018963</name>
</gene>
<feature type="region of interest" description="Disordered" evidence="4">
    <location>
        <begin position="1030"/>
        <end position="1055"/>
    </location>
</feature>
<proteinExistence type="predicted"/>
<sequence>MQHQEPAEGLVLDVPLVAEEHIRETQMDHQTLFPETEECFLPGSESDIQHETSQMPTKEPSQEHCEPQPDIKHFPIMDPMDQIGDPGSSYQSLLFALDQRSKVSPDLMSEEAGCGLESKLEREPVAFQTPPESPCEYFSVDGFIKMNDSIEELFPASVELSHAAGSRATMEVGEKVETEMPELCEISKKSPVMILCGSFSKLTIRGSPPNLHLDSTTSENIEREAVSAGDSEASTTHSTEIEMEETKEEVMKLEPEFVEKCERSEPSQISAEGPPCNSVFKIENLEGTAVIEHDQPPEYSDVQEKLLKVPSQLGENPEIASLPCEPLSPSISVSKNITELHSEVINQTFGDLQPELVTSTETVVETPHIPHLEVNKFKEDTIEQFEGMTSEESISGTPDVPHELIASSGETTVETSPDPLPEAKTSEKSTQDQQPKISEDSSRETSLDLPHDLITSSVDTSGKASHVPHPDINRHEESNHFKHLDESRNDLHDLKHEVTSFQESIRGTPEFNHDLITTSEEAIGETSCEGNRSQENVLDKQAESMSCETRKNETSQDPNFEVTTSECDLEGPNYELITCGEMALEEQLEVTSCEESIGQTPHHTQCEEKACEENLRTTLDFMSTEVERCLAEAPVHTETTSLDAPVSGDDSGLDLENVPTPGLVQISDLDQPVDLDSGNGLDMDVCSSVEVNSGLIQDVPPLENVICESGALDEEKHQAKKEEEVEEPKEEQIAGDVEQSGVETKRTPQSDQIHREEEEEVLYSISSEYLKQDCSKENKQTDVTDVAVASVCRSVSATSLPGSESVSDGDSLLGQDTTDDTVFKQSEDTLTLTSGISMTGSISTDDSSITHTAGETEEEEKKDRLMEVLERSSVLRSTSRSLSPSRRHSWGPSKNQIGEMNMGQRSVLQVEGGGKPAGHRRSMSWCPSHVPHPEMEEMNSRSYSLEGLAANDEVKMPSIRPSTHLSMTEREERGSLASLTEEENESNMGDNGSLDNQRTVQDAGVFVPPHQTLTKSISMSAISPKDLDDVPVSSAAAGSQEFSISEEDPAPLRSDSEVKVTKVSRTFSYLKNKMSKKSKDKDREKIKDVKEKKIFNGHLFNSSLTPPLSPCLQCNRPISMKDALTCTNCNVHIHKSCRDALPLCAKANIKQQTVTDSALPPGILSRGKSASARERPWSTFLLPDDQVSLPAPLPPRKNSSIMSFNSGSLSKSISISNIAGQLDEAPLKALKILSQSTDSLNKLGKVNESTESLTDEGTELMDSHLMVEFEAEVKELEADSWSFTMDKKYLKQLKKDIIKRQDVIYELIQTEMHHVRTLRIMSEVYSKGLQKEVQVDVETLEKMFPVLEELMELHTHFLTHLLERRRESREEETARDGGFVIRRIGDVLLDQVTIILLLKVLTLNNYHRVC</sequence>
<keyword evidence="1" id="KW-0479">Metal-binding</keyword>
<dbReference type="InterPro" id="IPR035899">
    <property type="entry name" value="DBL_dom_sf"/>
</dbReference>